<dbReference type="HAMAP" id="MF_01216">
    <property type="entry name" value="Azoreductase_type1"/>
    <property type="match status" value="1"/>
</dbReference>
<sequence length="206" mass="22341">MKTLLQIKSSLFGDQGNTSALGNHFVEAWQAANPDGTVRVRDLSEQPEAHLSAEHVGAFFTPEAERNERQQEIVAHSDALIDEVREADLIVLGVPMYNFAIPSQLKSWLDQLARAGVTFKYTENGPVGLIDNKPVVVFAARGGVYADTPNDNQVPFLKQFLGFIGLSDVTFVFAEGVNMSGDHKDLALAQAKTKATQLLDDVASAA</sequence>
<dbReference type="EC" id="1.6.5.-" evidence="6"/>
<comment type="similarity">
    <text evidence="6">Belongs to the azoreductase type 1 family.</text>
</comment>
<comment type="catalytic activity">
    <reaction evidence="5">
        <text>N,N-dimethyl-1,4-phenylenediamine + anthranilate + 2 NAD(+) = 2-(4-dimethylaminophenyl)diazenylbenzoate + 2 NADH + 2 H(+)</text>
        <dbReference type="Rhea" id="RHEA:55872"/>
        <dbReference type="ChEBI" id="CHEBI:15378"/>
        <dbReference type="ChEBI" id="CHEBI:15783"/>
        <dbReference type="ChEBI" id="CHEBI:16567"/>
        <dbReference type="ChEBI" id="CHEBI:57540"/>
        <dbReference type="ChEBI" id="CHEBI:57945"/>
        <dbReference type="ChEBI" id="CHEBI:71579"/>
        <dbReference type="EC" id="1.7.1.17"/>
    </reaction>
    <physiologicalReaction direction="right-to-left" evidence="5">
        <dbReference type="Rhea" id="RHEA:55874"/>
    </physiologicalReaction>
</comment>
<dbReference type="EC" id="1.7.1.17" evidence="6"/>
<feature type="binding site" evidence="6">
    <location>
        <begin position="96"/>
        <end position="99"/>
    </location>
    <ligand>
        <name>FMN</name>
        <dbReference type="ChEBI" id="CHEBI:58210"/>
    </ligand>
</feature>
<keyword evidence="9" id="KW-1185">Reference proteome</keyword>
<comment type="subunit">
    <text evidence="6">Homodimer.</text>
</comment>
<keyword evidence="2 6" id="KW-0288">FMN</keyword>
<dbReference type="EMBL" id="VRZA01000002">
    <property type="protein sequence ID" value="TXS95279.1"/>
    <property type="molecule type" value="Genomic_DNA"/>
</dbReference>
<dbReference type="GO" id="GO:0016655">
    <property type="term" value="F:oxidoreductase activity, acting on NAD(P)H, quinone or similar compound as acceptor"/>
    <property type="evidence" value="ECO:0007669"/>
    <property type="project" value="InterPro"/>
</dbReference>
<dbReference type="GO" id="GO:0009055">
    <property type="term" value="F:electron transfer activity"/>
    <property type="evidence" value="ECO:0007669"/>
    <property type="project" value="UniProtKB-UniRule"/>
</dbReference>
<dbReference type="Gene3D" id="3.40.50.360">
    <property type="match status" value="1"/>
</dbReference>
<dbReference type="InterPro" id="IPR003680">
    <property type="entry name" value="Flavodoxin_fold"/>
</dbReference>
<feature type="binding site" evidence="6">
    <location>
        <position position="10"/>
    </location>
    <ligand>
        <name>FMN</name>
        <dbReference type="ChEBI" id="CHEBI:58210"/>
    </ligand>
</feature>
<evidence type="ECO:0000256" key="1">
    <source>
        <dbReference type="ARBA" id="ARBA00022630"/>
    </source>
</evidence>
<proteinExistence type="inferred from homology"/>
<dbReference type="GO" id="GO:0016652">
    <property type="term" value="F:oxidoreductase activity, acting on NAD(P)H as acceptor"/>
    <property type="evidence" value="ECO:0007669"/>
    <property type="project" value="UniProtKB-UniRule"/>
</dbReference>
<dbReference type="Pfam" id="PF02525">
    <property type="entry name" value="Flavodoxin_2"/>
    <property type="match status" value="1"/>
</dbReference>
<dbReference type="SUPFAM" id="SSF52218">
    <property type="entry name" value="Flavoproteins"/>
    <property type="match status" value="1"/>
</dbReference>
<dbReference type="InterPro" id="IPR029039">
    <property type="entry name" value="Flavoprotein-like_sf"/>
</dbReference>
<gene>
    <name evidence="6" type="primary">azoR</name>
    <name evidence="8" type="ORF">FV139_05115</name>
</gene>
<comment type="caution">
    <text evidence="8">The sequence shown here is derived from an EMBL/GenBank/DDBJ whole genome shotgun (WGS) entry which is preliminary data.</text>
</comment>
<feature type="domain" description="Flavodoxin-like fold" evidence="7">
    <location>
        <begin position="3"/>
        <end position="197"/>
    </location>
</feature>
<name>A0A5C9A5C1_9GAMM</name>
<dbReference type="AlphaFoldDB" id="A0A5C9A5C1"/>
<dbReference type="PANTHER" id="PTHR43741:SF2">
    <property type="entry name" value="FMN-DEPENDENT NADH:QUINONE OXIDOREDUCTASE"/>
    <property type="match status" value="1"/>
</dbReference>
<evidence type="ECO:0000313" key="8">
    <source>
        <dbReference type="EMBL" id="TXS95279.1"/>
    </source>
</evidence>
<evidence type="ECO:0000256" key="3">
    <source>
        <dbReference type="ARBA" id="ARBA00023002"/>
    </source>
</evidence>
<evidence type="ECO:0000256" key="4">
    <source>
        <dbReference type="ARBA" id="ARBA00023027"/>
    </source>
</evidence>
<dbReference type="GO" id="GO:0010181">
    <property type="term" value="F:FMN binding"/>
    <property type="evidence" value="ECO:0007669"/>
    <property type="project" value="UniProtKB-UniRule"/>
</dbReference>
<reference evidence="8 9" key="1">
    <citation type="submission" date="2019-08" db="EMBL/GenBank/DDBJ databases">
        <title>Parahaliea maris sp. nov., isolated from the surface seawater.</title>
        <authorList>
            <person name="Liu Y."/>
        </authorList>
    </citation>
    <scope>NUCLEOTIDE SEQUENCE [LARGE SCALE GENOMIC DNA]</scope>
    <source>
        <strain evidence="8 9">HSLHS9</strain>
    </source>
</reference>
<evidence type="ECO:0000313" key="9">
    <source>
        <dbReference type="Proteomes" id="UP000321039"/>
    </source>
</evidence>
<dbReference type="InterPro" id="IPR023048">
    <property type="entry name" value="NADH:quinone_OxRdtase_FMN_depd"/>
</dbReference>
<dbReference type="Proteomes" id="UP000321039">
    <property type="component" value="Unassembled WGS sequence"/>
</dbReference>
<accession>A0A5C9A5C1</accession>
<organism evidence="8 9">
    <name type="scientific">Parahaliea maris</name>
    <dbReference type="NCBI Taxonomy" id="2716870"/>
    <lineage>
        <taxon>Bacteria</taxon>
        <taxon>Pseudomonadati</taxon>
        <taxon>Pseudomonadota</taxon>
        <taxon>Gammaproteobacteria</taxon>
        <taxon>Cellvibrionales</taxon>
        <taxon>Halieaceae</taxon>
        <taxon>Parahaliea</taxon>
    </lineage>
</organism>
<evidence type="ECO:0000256" key="6">
    <source>
        <dbReference type="HAMAP-Rule" id="MF_01216"/>
    </source>
</evidence>
<keyword evidence="4 6" id="KW-0520">NAD</keyword>
<keyword evidence="1 6" id="KW-0285">Flavoprotein</keyword>
<protein>
    <recommendedName>
        <fullName evidence="6">FMN dependent NADH:quinone oxidoreductase</fullName>
        <ecNumber evidence="6">1.6.5.-</ecNumber>
    </recommendedName>
    <alternativeName>
        <fullName evidence="6">Azo-dye reductase</fullName>
    </alternativeName>
    <alternativeName>
        <fullName evidence="6">FMN-dependent NADH-azo compound oxidoreductase</fullName>
    </alternativeName>
    <alternativeName>
        <fullName evidence="6">FMN-dependent NADH-azoreductase</fullName>
        <ecNumber evidence="6">1.7.1.17</ecNumber>
    </alternativeName>
</protein>
<comment type="cofactor">
    <cofactor evidence="6">
        <name>FMN</name>
        <dbReference type="ChEBI" id="CHEBI:58210"/>
    </cofactor>
    <text evidence="6">Binds 1 FMN per subunit.</text>
</comment>
<evidence type="ECO:0000256" key="5">
    <source>
        <dbReference type="ARBA" id="ARBA00048542"/>
    </source>
</evidence>
<evidence type="ECO:0000256" key="2">
    <source>
        <dbReference type="ARBA" id="ARBA00022643"/>
    </source>
</evidence>
<dbReference type="PANTHER" id="PTHR43741">
    <property type="entry name" value="FMN-DEPENDENT NADH-AZOREDUCTASE 1"/>
    <property type="match status" value="1"/>
</dbReference>
<comment type="function">
    <text evidence="6">Quinone reductase that provides resistance to thiol-specific stress caused by electrophilic quinones.</text>
</comment>
<comment type="function">
    <text evidence="6">Also exhibits azoreductase activity. Catalyzes the reductive cleavage of the azo bond in aromatic azo compounds to the corresponding amines.</text>
</comment>
<comment type="catalytic activity">
    <reaction evidence="6">
        <text>2 a quinone + NADH + H(+) = 2 a 1,4-benzosemiquinone + NAD(+)</text>
        <dbReference type="Rhea" id="RHEA:65952"/>
        <dbReference type="ChEBI" id="CHEBI:15378"/>
        <dbReference type="ChEBI" id="CHEBI:57540"/>
        <dbReference type="ChEBI" id="CHEBI:57945"/>
        <dbReference type="ChEBI" id="CHEBI:132124"/>
        <dbReference type="ChEBI" id="CHEBI:134225"/>
    </reaction>
</comment>
<keyword evidence="3 6" id="KW-0560">Oxidoreductase</keyword>
<comment type="caution">
    <text evidence="6">Lacks conserved residue(s) required for the propagation of feature annotation.</text>
</comment>
<evidence type="ECO:0000259" key="7">
    <source>
        <dbReference type="Pfam" id="PF02525"/>
    </source>
</evidence>
<dbReference type="InterPro" id="IPR050104">
    <property type="entry name" value="FMN-dep_NADH:Q_OxRdtase_AzoR1"/>
</dbReference>
<dbReference type="RefSeq" id="WP_148067190.1">
    <property type="nucleotide sequence ID" value="NZ_VRZA01000002.1"/>
</dbReference>